<evidence type="ECO:0008006" key="4">
    <source>
        <dbReference type="Google" id="ProtNLM"/>
    </source>
</evidence>
<comment type="caution">
    <text evidence="2">The sequence shown here is derived from an EMBL/GenBank/DDBJ whole genome shotgun (WGS) entry which is preliminary data.</text>
</comment>
<dbReference type="InterPro" id="IPR016024">
    <property type="entry name" value="ARM-type_fold"/>
</dbReference>
<evidence type="ECO:0000313" key="2">
    <source>
        <dbReference type="EMBL" id="KAJ5580741.1"/>
    </source>
</evidence>
<dbReference type="Proteomes" id="UP001216150">
    <property type="component" value="Unassembled WGS sequence"/>
</dbReference>
<dbReference type="PANTHER" id="PTHR10957">
    <property type="entry name" value="RAP1 GTPASE-GDP DISSOCIATION STIMULATOR 1"/>
    <property type="match status" value="1"/>
</dbReference>
<accession>A0AAD6DGX7</accession>
<dbReference type="SUPFAM" id="SSF48371">
    <property type="entry name" value="ARM repeat"/>
    <property type="match status" value="1"/>
</dbReference>
<sequence>MASTDISIAVTAGKDGGESAVPSYAPAALELPSIEQTLADLPESSDSLPSRSSDTLAQEEQEKMFRALKHILDNFHGSDESSQSFDLKEFHSSLEQADEDARRGQRDVSPLQKVIIILHNLWAANSGLLSQAAEALANGSRDPSWRIPIGQSGVLKFFLDVISSKEQVETSLLLHSLRLIGNSCADTEPAHSQMAENRAAYIILSLLKDGTISDNEALLSFSYDLVELASEQATGIERSPDGIILLMMELALSEDIILEHYSSLITSLSAYLDKERFQNACIVNKLVEKTLSVLKRSFSIEKGLSAKEDVQNLGELRLKLNVALAEVSASPLFAEHYPFDSELSKTLKSWVVSGEDQLQICACVMLGNLARSDEICQTMVNDLKIHEELISVLNSTARGAVLHSVLGFLKNLAIAGENRLSLAQAGIIPAVSRLWVFDSVPQVQFSAATIARQVIISSMDNISRLLTRLSQDPDSPAHQRTYLSLLLSLFEKTDSSPIKTEIGRTIASICRTTCPKVRDGDTEAASLLEMLFKLHEGVAHPIGAMITQTQWPVVRSEGWFALALMATTETGCTAVVECLNNDDVMDVLKKTMACEPSKSDDGVETAQPQLQKDHDNALVLVQALLKSEVSDFFLLFEEKNFSIIWDNH</sequence>
<name>A0AAD6DGX7_9EURO</name>
<protein>
    <recommendedName>
        <fullName evidence="4">GTP binding protein</fullName>
    </recommendedName>
</protein>
<dbReference type="InterPro" id="IPR040144">
    <property type="entry name" value="RAP1GDS1"/>
</dbReference>
<organism evidence="2 3">
    <name type="scientific">Penicillium hetheringtonii</name>
    <dbReference type="NCBI Taxonomy" id="911720"/>
    <lineage>
        <taxon>Eukaryota</taxon>
        <taxon>Fungi</taxon>
        <taxon>Dikarya</taxon>
        <taxon>Ascomycota</taxon>
        <taxon>Pezizomycotina</taxon>
        <taxon>Eurotiomycetes</taxon>
        <taxon>Eurotiomycetidae</taxon>
        <taxon>Eurotiales</taxon>
        <taxon>Aspergillaceae</taxon>
        <taxon>Penicillium</taxon>
    </lineage>
</organism>
<dbReference type="GO" id="GO:0005085">
    <property type="term" value="F:guanyl-nucleotide exchange factor activity"/>
    <property type="evidence" value="ECO:0007669"/>
    <property type="project" value="InterPro"/>
</dbReference>
<dbReference type="AlphaFoldDB" id="A0AAD6DGX7"/>
<dbReference type="EMBL" id="JAQJAC010000006">
    <property type="protein sequence ID" value="KAJ5580741.1"/>
    <property type="molecule type" value="Genomic_DNA"/>
</dbReference>
<dbReference type="InterPro" id="IPR011989">
    <property type="entry name" value="ARM-like"/>
</dbReference>
<dbReference type="Gene3D" id="1.25.10.10">
    <property type="entry name" value="Leucine-rich Repeat Variant"/>
    <property type="match status" value="2"/>
</dbReference>
<evidence type="ECO:0000256" key="1">
    <source>
        <dbReference type="SAM" id="MobiDB-lite"/>
    </source>
</evidence>
<evidence type="ECO:0000313" key="3">
    <source>
        <dbReference type="Proteomes" id="UP001216150"/>
    </source>
</evidence>
<feature type="compositionally biased region" description="Low complexity" evidence="1">
    <location>
        <begin position="40"/>
        <end position="54"/>
    </location>
</feature>
<feature type="region of interest" description="Disordered" evidence="1">
    <location>
        <begin position="39"/>
        <end position="58"/>
    </location>
</feature>
<gene>
    <name evidence="2" type="ORF">N7450_007042</name>
</gene>
<proteinExistence type="predicted"/>
<keyword evidence="3" id="KW-1185">Reference proteome</keyword>
<reference evidence="2 3" key="1">
    <citation type="journal article" date="2023" name="IMA Fungus">
        <title>Comparative genomic study of the Penicillium genus elucidates a diverse pangenome and 15 lateral gene transfer events.</title>
        <authorList>
            <person name="Petersen C."/>
            <person name="Sorensen T."/>
            <person name="Nielsen M.R."/>
            <person name="Sondergaard T.E."/>
            <person name="Sorensen J.L."/>
            <person name="Fitzpatrick D.A."/>
            <person name="Frisvad J.C."/>
            <person name="Nielsen K.L."/>
        </authorList>
    </citation>
    <scope>NUCLEOTIDE SEQUENCE [LARGE SCALE GENOMIC DNA]</scope>
    <source>
        <strain evidence="2 3">IBT 29057</strain>
    </source>
</reference>